<dbReference type="PANTHER" id="PTHR37314:SF4">
    <property type="entry name" value="UPF0700 TRANSMEMBRANE PROTEIN YOAK"/>
    <property type="match status" value="1"/>
</dbReference>
<evidence type="ECO:0000313" key="3">
    <source>
        <dbReference type="Proteomes" id="UP000022645"/>
    </source>
</evidence>
<feature type="transmembrane region" description="Helical" evidence="1">
    <location>
        <begin position="173"/>
        <end position="193"/>
    </location>
</feature>
<dbReference type="Proteomes" id="UP000022645">
    <property type="component" value="Unassembled WGS sequence"/>
</dbReference>
<feature type="transmembrane region" description="Helical" evidence="1">
    <location>
        <begin position="59"/>
        <end position="79"/>
    </location>
</feature>
<keyword evidence="1" id="KW-1133">Transmembrane helix</keyword>
<gene>
    <name evidence="2" type="ORF">HMPREF0581_1591</name>
</gene>
<evidence type="ECO:0000256" key="1">
    <source>
        <dbReference type="SAM" id="Phobius"/>
    </source>
</evidence>
<sequence length="236" mass="26680">MKQKFETSESIRIGVVLAISGGFMDAYSYTGRGGVFANAETGNIVLLAISIGNKNLQGIFHYLVPIMSFAVGVMISQHVKIRRKNRPTKLHWRQITIFFETVAMFIAAFLPQQYNLLANSLISLTCGIQVVTFAKIRGYAMSTTMCTGNLKIGTMNLNMYLATKEYQYIRKSLHYYGCIVFFIVGAIIGDFFTRRLYESAAFIVVALLLIANIMMFFNNEKIRRNEQLSEQRNSAN</sequence>
<feature type="transmembrane region" description="Helical" evidence="1">
    <location>
        <begin position="12"/>
        <end position="30"/>
    </location>
</feature>
<feature type="transmembrane region" description="Helical" evidence="1">
    <location>
        <begin position="91"/>
        <end position="110"/>
    </location>
</feature>
<proteinExistence type="predicted"/>
<dbReference type="RefSeq" id="WP_036380976.1">
    <property type="nucleotide sequence ID" value="NZ_JALU01000018.1"/>
</dbReference>
<reference evidence="2 3" key="1">
    <citation type="submission" date="2014-01" db="EMBL/GenBank/DDBJ databases">
        <authorList>
            <person name="Durkin A.S."/>
            <person name="McCorrison J."/>
            <person name="Torralba M."/>
            <person name="Gillis M."/>
            <person name="Haft D.H."/>
            <person name="Methe B."/>
            <person name="Sutton G."/>
            <person name="Nelson K.E."/>
        </authorList>
    </citation>
    <scope>NUCLEOTIDE SEQUENCE [LARGE SCALE GENOMIC DNA]</scope>
    <source>
        <strain evidence="2 3">ATCC 33093</strain>
    </source>
</reference>
<dbReference type="Pfam" id="PF06912">
    <property type="entry name" value="DUF1275"/>
    <property type="match status" value="1"/>
</dbReference>
<dbReference type="PANTHER" id="PTHR37314">
    <property type="entry name" value="SLR0142 PROTEIN"/>
    <property type="match status" value="1"/>
</dbReference>
<keyword evidence="1" id="KW-0812">Transmembrane</keyword>
<comment type="caution">
    <text evidence="2">The sequence shown here is derived from an EMBL/GenBank/DDBJ whole genome shotgun (WGS) entry which is preliminary data.</text>
</comment>
<feature type="transmembrane region" description="Helical" evidence="1">
    <location>
        <begin position="116"/>
        <end position="134"/>
    </location>
</feature>
<dbReference type="EMBL" id="JALU01000018">
    <property type="protein sequence ID" value="EUC52209.1"/>
    <property type="molecule type" value="Genomic_DNA"/>
</dbReference>
<dbReference type="InterPro" id="IPR010699">
    <property type="entry name" value="DUF1275"/>
</dbReference>
<protein>
    <submittedName>
        <fullName evidence="2">PF06912 family protein</fullName>
    </submittedName>
</protein>
<accession>X8ISN9</accession>
<dbReference type="AlphaFoldDB" id="X8ISN9"/>
<name>X8ISN9_9FIRM</name>
<evidence type="ECO:0000313" key="2">
    <source>
        <dbReference type="EMBL" id="EUC52209.1"/>
    </source>
</evidence>
<feature type="transmembrane region" description="Helical" evidence="1">
    <location>
        <begin position="199"/>
        <end position="217"/>
    </location>
</feature>
<organism evidence="2 3">
    <name type="scientific">Mogibacterium timidum ATCC 33093</name>
    <dbReference type="NCBI Taxonomy" id="1401079"/>
    <lineage>
        <taxon>Bacteria</taxon>
        <taxon>Bacillati</taxon>
        <taxon>Bacillota</taxon>
        <taxon>Clostridia</taxon>
        <taxon>Peptostreptococcales</taxon>
        <taxon>Anaerovoracaceae</taxon>
        <taxon>Mogibacterium</taxon>
    </lineage>
</organism>
<dbReference type="PATRIC" id="fig|1401079.3.peg.1052"/>
<keyword evidence="1" id="KW-0472">Membrane</keyword>